<dbReference type="NCBIfam" id="TIGR01593">
    <property type="entry name" value="holin_tox_secr"/>
    <property type="match status" value="1"/>
</dbReference>
<sequence>MREIIRGAAAVAGGTLSFLLGGLDDLLVVLTVLVCLDYVSGVIKGIYRHELSSAVGFYGILKKLMLFLVVSAAFMVQRIITAELPIRDITVLFYISNEGISLVENAAEFIPIPDKLKAVLKEFTKDEEEKK</sequence>
<comment type="subcellular location">
    <subcellularLocation>
        <location evidence="1">Membrane</location>
        <topology evidence="1">Multi-pass membrane protein</topology>
    </subcellularLocation>
</comment>
<dbReference type="GO" id="GO:0016020">
    <property type="term" value="C:membrane"/>
    <property type="evidence" value="ECO:0007669"/>
    <property type="project" value="UniProtKB-SubCell"/>
</dbReference>
<dbReference type="RefSeq" id="WP_090412098.1">
    <property type="nucleotide sequence ID" value="NZ_CABJAI010000003.1"/>
</dbReference>
<dbReference type="Pfam" id="PF05105">
    <property type="entry name" value="Phage_holin_4_1"/>
    <property type="match status" value="1"/>
</dbReference>
<evidence type="ECO:0000313" key="6">
    <source>
        <dbReference type="EMBL" id="NZA37839.1"/>
    </source>
</evidence>
<evidence type="ECO:0000256" key="4">
    <source>
        <dbReference type="ARBA" id="ARBA00023136"/>
    </source>
</evidence>
<dbReference type="AlphaFoldDB" id="A0A1I5IPA6"/>
<keyword evidence="3 5" id="KW-1133">Transmembrane helix</keyword>
<evidence type="ECO:0000256" key="1">
    <source>
        <dbReference type="ARBA" id="ARBA00004141"/>
    </source>
</evidence>
<evidence type="ECO:0000256" key="5">
    <source>
        <dbReference type="SAM" id="Phobius"/>
    </source>
</evidence>
<accession>A0A1I5IPA6</accession>
<keyword evidence="4 5" id="KW-0472">Membrane</keyword>
<protein>
    <submittedName>
        <fullName evidence="6">Phage holin family protein</fullName>
    </submittedName>
</protein>
<organism evidence="6 7">
    <name type="scientific">Eubacterium callanderi</name>
    <dbReference type="NCBI Taxonomy" id="53442"/>
    <lineage>
        <taxon>Bacteria</taxon>
        <taxon>Bacillati</taxon>
        <taxon>Bacillota</taxon>
        <taxon>Clostridia</taxon>
        <taxon>Eubacteriales</taxon>
        <taxon>Eubacteriaceae</taxon>
        <taxon>Eubacterium</taxon>
    </lineage>
</organism>
<proteinExistence type="predicted"/>
<name>A0A1I5IPA6_9FIRM</name>
<reference evidence="6 7" key="1">
    <citation type="submission" date="2020-07" db="EMBL/GenBank/DDBJ databases">
        <title>Organ Donor 1.</title>
        <authorList>
            <person name="Marsh A.J."/>
            <person name="Azcarate-Peril M.A."/>
        </authorList>
    </citation>
    <scope>NUCLEOTIDE SEQUENCE [LARGE SCALE GENOMIC DNA]</scope>
    <source>
        <strain evidence="6 7">AMC0717</strain>
    </source>
</reference>
<comment type="caution">
    <text evidence="6">The sequence shown here is derived from an EMBL/GenBank/DDBJ whole genome shotgun (WGS) entry which is preliminary data.</text>
</comment>
<evidence type="ECO:0000313" key="7">
    <source>
        <dbReference type="Proteomes" id="UP000586254"/>
    </source>
</evidence>
<evidence type="ECO:0000256" key="3">
    <source>
        <dbReference type="ARBA" id="ARBA00022989"/>
    </source>
</evidence>
<dbReference type="EMBL" id="JACCKS010000006">
    <property type="protein sequence ID" value="NZA37839.1"/>
    <property type="molecule type" value="Genomic_DNA"/>
</dbReference>
<gene>
    <name evidence="6" type="ORF">H0N91_06720</name>
</gene>
<evidence type="ECO:0000256" key="2">
    <source>
        <dbReference type="ARBA" id="ARBA00022692"/>
    </source>
</evidence>
<dbReference type="Proteomes" id="UP000586254">
    <property type="component" value="Unassembled WGS sequence"/>
</dbReference>
<dbReference type="InterPro" id="IPR006480">
    <property type="entry name" value="Phage_holin_4_1"/>
</dbReference>
<keyword evidence="2 5" id="KW-0812">Transmembrane</keyword>
<feature type="transmembrane region" description="Helical" evidence="5">
    <location>
        <begin position="55"/>
        <end position="76"/>
    </location>
</feature>